<dbReference type="SFLD" id="SFLDG00358">
    <property type="entry name" value="Main_(cytGST)"/>
    <property type="match status" value="1"/>
</dbReference>
<proteinExistence type="predicted"/>
<dbReference type="EC" id="2.5.1.18" evidence="3"/>
<reference evidence="3 4" key="1">
    <citation type="submission" date="2020-08" db="EMBL/GenBank/DDBJ databases">
        <title>Genomic Encyclopedia of Type Strains, Phase IV (KMG-IV): sequencing the most valuable type-strain genomes for metagenomic binning, comparative biology and taxonomic classification.</title>
        <authorList>
            <person name="Goeker M."/>
        </authorList>
    </citation>
    <scope>NUCLEOTIDE SEQUENCE [LARGE SCALE GENOMIC DNA]</scope>
    <source>
        <strain evidence="3 4">DSM 7465</strain>
    </source>
</reference>
<dbReference type="Proteomes" id="UP000575068">
    <property type="component" value="Unassembled WGS sequence"/>
</dbReference>
<keyword evidence="3" id="KW-0808">Transferase</keyword>
<dbReference type="SUPFAM" id="SSF52833">
    <property type="entry name" value="Thioredoxin-like"/>
    <property type="match status" value="1"/>
</dbReference>
<protein>
    <submittedName>
        <fullName evidence="3">Glutathione S-transferase</fullName>
        <ecNumber evidence="3">2.5.1.18</ecNumber>
    </submittedName>
</protein>
<keyword evidence="4" id="KW-1185">Reference proteome</keyword>
<dbReference type="PROSITE" id="PS50405">
    <property type="entry name" value="GST_CTER"/>
    <property type="match status" value="1"/>
</dbReference>
<gene>
    <name evidence="3" type="ORF">HNQ99_000713</name>
</gene>
<comment type="caution">
    <text evidence="3">The sequence shown here is derived from an EMBL/GenBank/DDBJ whole genome shotgun (WGS) entry which is preliminary data.</text>
</comment>
<dbReference type="PANTHER" id="PTHR44051">
    <property type="entry name" value="GLUTATHIONE S-TRANSFERASE-RELATED"/>
    <property type="match status" value="1"/>
</dbReference>
<organism evidence="3 4">
    <name type="scientific">Rhizorhapis suberifaciens</name>
    <name type="common">corky root of lettuce</name>
    <dbReference type="NCBI Taxonomy" id="13656"/>
    <lineage>
        <taxon>Bacteria</taxon>
        <taxon>Pseudomonadati</taxon>
        <taxon>Pseudomonadota</taxon>
        <taxon>Alphaproteobacteria</taxon>
        <taxon>Sphingomonadales</taxon>
        <taxon>Sphingomonadaceae</taxon>
        <taxon>Rhizorhapis</taxon>
    </lineage>
</organism>
<dbReference type="GO" id="GO:0004364">
    <property type="term" value="F:glutathione transferase activity"/>
    <property type="evidence" value="ECO:0007669"/>
    <property type="project" value="UniProtKB-EC"/>
</dbReference>
<dbReference type="InterPro" id="IPR036282">
    <property type="entry name" value="Glutathione-S-Trfase_C_sf"/>
</dbReference>
<sequence>MPLIYYHAEPAANSLKSMIPLKEKGLDFESRYVDLHKFEQHEAAFLEINPEGQVPVLVHDGNIITHSTVINEYLEDAFPEAPPLRPADPAGKARMRYWNKFVDEHVMNYVSMHGWHRMVSVVARSLEEGAFDKLLERIPLHEQREKWKTARSGFSEADLANATRKIEAAVDKVEQQLAGTPWLAGDIYTLADINFFCHCGMMVNRMFPEMNIARRAPRLADWIARMNARPGVQAALAMPDHTDPRLRTFTGHAK</sequence>
<dbReference type="CDD" id="cd00570">
    <property type="entry name" value="GST_N_family"/>
    <property type="match status" value="1"/>
</dbReference>
<dbReference type="EMBL" id="JACHOV010000002">
    <property type="protein sequence ID" value="MBB4640425.1"/>
    <property type="molecule type" value="Genomic_DNA"/>
</dbReference>
<dbReference type="Pfam" id="PF13410">
    <property type="entry name" value="GST_C_2"/>
    <property type="match status" value="1"/>
</dbReference>
<name>A0A840HR78_9SPHN</name>
<dbReference type="Pfam" id="PF02798">
    <property type="entry name" value="GST_N"/>
    <property type="match status" value="1"/>
</dbReference>
<dbReference type="AlphaFoldDB" id="A0A840HR78"/>
<dbReference type="SFLD" id="SFLDS00019">
    <property type="entry name" value="Glutathione_Transferase_(cytos"/>
    <property type="match status" value="1"/>
</dbReference>
<dbReference type="Gene3D" id="1.20.1050.10">
    <property type="match status" value="1"/>
</dbReference>
<dbReference type="InterPro" id="IPR040079">
    <property type="entry name" value="Glutathione_S-Trfase"/>
</dbReference>
<evidence type="ECO:0000313" key="3">
    <source>
        <dbReference type="EMBL" id="MBB4640425.1"/>
    </source>
</evidence>
<feature type="domain" description="GST C-terminal" evidence="2">
    <location>
        <begin position="88"/>
        <end position="246"/>
    </location>
</feature>
<evidence type="ECO:0000259" key="2">
    <source>
        <dbReference type="PROSITE" id="PS50405"/>
    </source>
</evidence>
<accession>A0A840HR78</accession>
<dbReference type="InterPro" id="IPR036249">
    <property type="entry name" value="Thioredoxin-like_sf"/>
</dbReference>
<dbReference type="Gene3D" id="3.40.30.10">
    <property type="entry name" value="Glutaredoxin"/>
    <property type="match status" value="1"/>
</dbReference>
<dbReference type="InterPro" id="IPR004045">
    <property type="entry name" value="Glutathione_S-Trfase_N"/>
</dbReference>
<evidence type="ECO:0000259" key="1">
    <source>
        <dbReference type="PROSITE" id="PS50404"/>
    </source>
</evidence>
<dbReference type="InterPro" id="IPR010987">
    <property type="entry name" value="Glutathione-S-Trfase_C-like"/>
</dbReference>
<feature type="domain" description="GST N-terminal" evidence="1">
    <location>
        <begin position="1"/>
        <end position="82"/>
    </location>
</feature>
<dbReference type="PROSITE" id="PS50404">
    <property type="entry name" value="GST_NTER"/>
    <property type="match status" value="1"/>
</dbReference>
<dbReference type="PANTHER" id="PTHR44051:SF8">
    <property type="entry name" value="GLUTATHIONE S-TRANSFERASE GSTA"/>
    <property type="match status" value="1"/>
</dbReference>
<dbReference type="SUPFAM" id="SSF47616">
    <property type="entry name" value="GST C-terminal domain-like"/>
    <property type="match status" value="1"/>
</dbReference>
<evidence type="ECO:0000313" key="4">
    <source>
        <dbReference type="Proteomes" id="UP000575068"/>
    </source>
</evidence>
<dbReference type="RefSeq" id="WP_184474263.1">
    <property type="nucleotide sequence ID" value="NZ_JACHOV010000002.1"/>
</dbReference>